<dbReference type="AlphaFoldDB" id="A0A5A7NBQ9"/>
<accession>A0A5A7NBQ9</accession>
<keyword evidence="2" id="KW-1185">Reference proteome</keyword>
<dbReference type="Pfam" id="PF13195">
    <property type="entry name" value="DUF4011"/>
    <property type="match status" value="1"/>
</dbReference>
<dbReference type="Proteomes" id="UP000324996">
    <property type="component" value="Unassembled WGS sequence"/>
</dbReference>
<comment type="caution">
    <text evidence="1">The sequence shown here is derived from an EMBL/GenBank/DDBJ whole genome shotgun (WGS) entry which is preliminary data.</text>
</comment>
<evidence type="ECO:0008006" key="3">
    <source>
        <dbReference type="Google" id="ProtNLM"/>
    </source>
</evidence>
<evidence type="ECO:0000313" key="2">
    <source>
        <dbReference type="Proteomes" id="UP000324996"/>
    </source>
</evidence>
<protein>
    <recommendedName>
        <fullName evidence="3">DUF4011 domain-containing protein</fullName>
    </recommendedName>
</protein>
<dbReference type="RefSeq" id="WP_313981988.1">
    <property type="nucleotide sequence ID" value="NZ_BKCN01000018.1"/>
</dbReference>
<gene>
    <name evidence="1" type="ORF">JCM17846_28260</name>
</gene>
<sequence length="297" mass="34134">MPDDKNIKISKILAKTRRKLLETGTRNRLIHVNRTNQRANCLNVINERSDDIYSLLRIDAKKMRFKAMGKDKGEGDEDMHLATPDIDQADDAERYTDNFIETPTGPEALARRLLRLAHDAKTAEEEQGLNILYLAMGFLRWRENASSKIQREAPLILLPVELIRDERTSTYTIQSRDDEITTNLPLQERLRQDFGIVLPEIEEVDSWQPSHYFLRVIEAISTQPEWSVDENGIQLGFFSFAKLLMHRDLDPTNWPEDAFAENDLLTGLMANGFEADTPLFGPKTSSTTISIQRKSFR</sequence>
<dbReference type="InterPro" id="IPR025103">
    <property type="entry name" value="DUF4011"/>
</dbReference>
<evidence type="ECO:0000313" key="1">
    <source>
        <dbReference type="EMBL" id="GER05144.1"/>
    </source>
</evidence>
<organism evidence="1 2">
    <name type="scientific">Iodidimonas nitroreducens</name>
    <dbReference type="NCBI Taxonomy" id="1236968"/>
    <lineage>
        <taxon>Bacteria</taxon>
        <taxon>Pseudomonadati</taxon>
        <taxon>Pseudomonadota</taxon>
        <taxon>Alphaproteobacteria</taxon>
        <taxon>Iodidimonadales</taxon>
        <taxon>Iodidimonadaceae</taxon>
        <taxon>Iodidimonas</taxon>
    </lineage>
</organism>
<name>A0A5A7NBQ9_9PROT</name>
<dbReference type="EMBL" id="BKCN01000018">
    <property type="protein sequence ID" value="GER05144.1"/>
    <property type="molecule type" value="Genomic_DNA"/>
</dbReference>
<reference evidence="1 2" key="1">
    <citation type="submission" date="2019-09" db="EMBL/GenBank/DDBJ databases">
        <title>NBRP : Genome information of microbial organism related human and environment.</title>
        <authorList>
            <person name="Hattori M."/>
            <person name="Oshima K."/>
            <person name="Inaba H."/>
            <person name="Suda W."/>
            <person name="Sakamoto M."/>
            <person name="Iino T."/>
            <person name="Kitahara M."/>
            <person name="Oshida Y."/>
            <person name="Iida T."/>
            <person name="Kudo T."/>
            <person name="Itoh T."/>
            <person name="Ohkuma M."/>
        </authorList>
    </citation>
    <scope>NUCLEOTIDE SEQUENCE [LARGE SCALE GENOMIC DNA]</scope>
    <source>
        <strain evidence="1 2">Q-1</strain>
    </source>
</reference>
<proteinExistence type="predicted"/>